<dbReference type="SMART" id="SM00672">
    <property type="entry name" value="CAP10"/>
    <property type="match status" value="1"/>
</dbReference>
<accession>A0AAD6UEQ1</accession>
<evidence type="ECO:0000313" key="4">
    <source>
        <dbReference type="EMBL" id="KAJ7095975.1"/>
    </source>
</evidence>
<evidence type="ECO:0000256" key="1">
    <source>
        <dbReference type="ARBA" id="ARBA00010118"/>
    </source>
</evidence>
<evidence type="ECO:0000256" key="2">
    <source>
        <dbReference type="ARBA" id="ARBA00022679"/>
    </source>
</evidence>
<dbReference type="EMBL" id="JARJCN010000012">
    <property type="protein sequence ID" value="KAJ7095975.1"/>
    <property type="molecule type" value="Genomic_DNA"/>
</dbReference>
<dbReference type="InterPro" id="IPR006598">
    <property type="entry name" value="CAP10"/>
</dbReference>
<sequence length="547" mass="62806">MARVARGLNPSRWPWRHWILAALILAGLVLFWLSPPTADTRPSSPSTKTQATSSIVPDVITAPNLDPESPLALAQLSVDALLARQSRTLSRAVARYSLRAGRSPPPNYDKWFSFAQEHKCLIDEYDQIHRDFEPFYELARDNPIHFSSMIDRAREQMLREAMGLISPRKQEAIGLTTINIKNGKTVMAPYRGTPYSKDDLPITLRNFNFILPDMEFFLNGRDEPRVVFNHREPGAFDRANNVSDPNPFHIAPHPTSDWFKERNGCSPLSSTKGFARDGSSDIPFLQSSSSSDFTLDLWPLLSMTKISPCFSDILFPGQYYYRKSRWSLKLKPDDIAWSNKISQLFWRGASNGGHIVGQNYRSFPRFRLIELARKHSDLINAQLTHFPDGHCTADCDRLGIIAEYNITGIRVSRNEVLKYKYLLDVDGNTFSGRFLSLLRSGSLVFKVYCTRAHLCARADWFSKSTVFEEYFNDWLRPYEHYIPVRPDLSDLVERVHWAMKHDDEARRIQETGKLFVERVVTDSQNDCYFALVLLEWARLQHNATATF</sequence>
<name>A0AAD6UEQ1_9AGAR</name>
<evidence type="ECO:0000259" key="3">
    <source>
        <dbReference type="SMART" id="SM00672"/>
    </source>
</evidence>
<dbReference type="PANTHER" id="PTHR12203:SF35">
    <property type="entry name" value="PROTEIN O-GLUCOSYLTRANSFERASE 1"/>
    <property type="match status" value="1"/>
</dbReference>
<dbReference type="Pfam" id="PF05686">
    <property type="entry name" value="Glyco_transf_90"/>
    <property type="match status" value="1"/>
</dbReference>
<feature type="domain" description="Glycosyl transferase CAP10" evidence="3">
    <location>
        <begin position="280"/>
        <end position="543"/>
    </location>
</feature>
<dbReference type="InterPro" id="IPR051091">
    <property type="entry name" value="O-Glucosyltr/Glycosyltrsf_90"/>
</dbReference>
<gene>
    <name evidence="4" type="ORF">B0H15DRAFT_82912</name>
</gene>
<keyword evidence="5" id="KW-1185">Reference proteome</keyword>
<dbReference type="PANTHER" id="PTHR12203">
    <property type="entry name" value="KDEL LYS-ASP-GLU-LEU CONTAINING - RELATED"/>
    <property type="match status" value="1"/>
</dbReference>
<organism evidence="4 5">
    <name type="scientific">Mycena belliarum</name>
    <dbReference type="NCBI Taxonomy" id="1033014"/>
    <lineage>
        <taxon>Eukaryota</taxon>
        <taxon>Fungi</taxon>
        <taxon>Dikarya</taxon>
        <taxon>Basidiomycota</taxon>
        <taxon>Agaricomycotina</taxon>
        <taxon>Agaricomycetes</taxon>
        <taxon>Agaricomycetidae</taxon>
        <taxon>Agaricales</taxon>
        <taxon>Marasmiineae</taxon>
        <taxon>Mycenaceae</taxon>
        <taxon>Mycena</taxon>
    </lineage>
</organism>
<dbReference type="GO" id="GO:0016740">
    <property type="term" value="F:transferase activity"/>
    <property type="evidence" value="ECO:0007669"/>
    <property type="project" value="UniProtKB-KW"/>
</dbReference>
<reference evidence="4" key="1">
    <citation type="submission" date="2023-03" db="EMBL/GenBank/DDBJ databases">
        <title>Massive genome expansion in bonnet fungi (Mycena s.s.) driven by repeated elements and novel gene families across ecological guilds.</title>
        <authorList>
            <consortium name="Lawrence Berkeley National Laboratory"/>
            <person name="Harder C.B."/>
            <person name="Miyauchi S."/>
            <person name="Viragh M."/>
            <person name="Kuo A."/>
            <person name="Thoen E."/>
            <person name="Andreopoulos B."/>
            <person name="Lu D."/>
            <person name="Skrede I."/>
            <person name="Drula E."/>
            <person name="Henrissat B."/>
            <person name="Morin E."/>
            <person name="Kohler A."/>
            <person name="Barry K."/>
            <person name="LaButti K."/>
            <person name="Morin E."/>
            <person name="Salamov A."/>
            <person name="Lipzen A."/>
            <person name="Mereny Z."/>
            <person name="Hegedus B."/>
            <person name="Baldrian P."/>
            <person name="Stursova M."/>
            <person name="Weitz H."/>
            <person name="Taylor A."/>
            <person name="Grigoriev I.V."/>
            <person name="Nagy L.G."/>
            <person name="Martin F."/>
            <person name="Kauserud H."/>
        </authorList>
    </citation>
    <scope>NUCLEOTIDE SEQUENCE</scope>
    <source>
        <strain evidence="4">CBHHK173m</strain>
    </source>
</reference>
<protein>
    <submittedName>
        <fullName evidence="4">Glycosyl transferase family 90-domain-containing protein</fullName>
    </submittedName>
</protein>
<dbReference type="AlphaFoldDB" id="A0AAD6UEQ1"/>
<comment type="caution">
    <text evidence="4">The sequence shown here is derived from an EMBL/GenBank/DDBJ whole genome shotgun (WGS) entry which is preliminary data.</text>
</comment>
<comment type="similarity">
    <text evidence="1">Belongs to the glycosyltransferase 90 family.</text>
</comment>
<evidence type="ECO:0000313" key="5">
    <source>
        <dbReference type="Proteomes" id="UP001222325"/>
    </source>
</evidence>
<dbReference type="Proteomes" id="UP001222325">
    <property type="component" value="Unassembled WGS sequence"/>
</dbReference>
<proteinExistence type="inferred from homology"/>
<keyword evidence="2 4" id="KW-0808">Transferase</keyword>